<reference evidence="3 4" key="1">
    <citation type="submission" date="2024-01" db="EMBL/GenBank/DDBJ databases">
        <title>The genome of the rayed Mediterranean limpet Patella caerulea (Linnaeus, 1758).</title>
        <authorList>
            <person name="Anh-Thu Weber A."/>
            <person name="Halstead-Nussloch G."/>
        </authorList>
    </citation>
    <scope>NUCLEOTIDE SEQUENCE [LARGE SCALE GENOMIC DNA]</scope>
    <source>
        <strain evidence="3">AATW-2023a</strain>
        <tissue evidence="3">Whole specimen</tissue>
    </source>
</reference>
<feature type="domain" description="Myb/SANT-like DNA-binding" evidence="2">
    <location>
        <begin position="40"/>
        <end position="124"/>
    </location>
</feature>
<comment type="caution">
    <text evidence="3">The sequence shown here is derived from an EMBL/GenBank/DDBJ whole genome shotgun (WGS) entry which is preliminary data.</text>
</comment>
<organism evidence="3 4">
    <name type="scientific">Patella caerulea</name>
    <name type="common">Rayed Mediterranean limpet</name>
    <dbReference type="NCBI Taxonomy" id="87958"/>
    <lineage>
        <taxon>Eukaryota</taxon>
        <taxon>Metazoa</taxon>
        <taxon>Spiralia</taxon>
        <taxon>Lophotrochozoa</taxon>
        <taxon>Mollusca</taxon>
        <taxon>Gastropoda</taxon>
        <taxon>Patellogastropoda</taxon>
        <taxon>Patelloidea</taxon>
        <taxon>Patellidae</taxon>
        <taxon>Patella</taxon>
    </lineage>
</organism>
<accession>A0AAN8K7Y4</accession>
<keyword evidence="4" id="KW-1185">Reference proteome</keyword>
<gene>
    <name evidence="3" type="ORF">SNE40_003441</name>
</gene>
<feature type="region of interest" description="Disordered" evidence="1">
    <location>
        <begin position="142"/>
        <end position="188"/>
    </location>
</feature>
<evidence type="ECO:0000256" key="1">
    <source>
        <dbReference type="SAM" id="MobiDB-lite"/>
    </source>
</evidence>
<dbReference type="Proteomes" id="UP001347796">
    <property type="component" value="Unassembled WGS sequence"/>
</dbReference>
<sequence>MPIEESQRSVMSQSNSQETAASTVNGFSASTSSTSDSCMPREAVLQLIQIYRSMESKFKTSVKKRNLWENIALDLESNGFKKYTWIQIKNKWNNLLLNYRKTVDHNNSTGNEPKRCPFYEELNEFLSCRPNISPENLVASFTAPETPTDSLPSPSSSITDTPTTSTDTPTISAGNTGIKGPKKKRQRLTPRTEKIIDILTSHESSRKEDVDKLLKEMHDEHEEFMKLEKSKLEIEKEKNDIFRKLLDKL</sequence>
<feature type="compositionally biased region" description="Polar residues" evidence="1">
    <location>
        <begin position="8"/>
        <end position="27"/>
    </location>
</feature>
<dbReference type="EMBL" id="JAZGQO010000002">
    <property type="protein sequence ID" value="KAK6191857.1"/>
    <property type="molecule type" value="Genomic_DNA"/>
</dbReference>
<evidence type="ECO:0000259" key="2">
    <source>
        <dbReference type="Pfam" id="PF13837"/>
    </source>
</evidence>
<dbReference type="Gene3D" id="1.10.10.60">
    <property type="entry name" value="Homeodomain-like"/>
    <property type="match status" value="1"/>
</dbReference>
<name>A0AAN8K7Y4_PATCE</name>
<dbReference type="AlphaFoldDB" id="A0AAN8K7Y4"/>
<feature type="region of interest" description="Disordered" evidence="1">
    <location>
        <begin position="1"/>
        <end position="36"/>
    </location>
</feature>
<proteinExistence type="predicted"/>
<dbReference type="PANTHER" id="PTHR47595">
    <property type="entry name" value="HEAT SHOCK 70 KDA PROTEIN 14"/>
    <property type="match status" value="1"/>
</dbReference>
<protein>
    <recommendedName>
        <fullName evidence="2">Myb/SANT-like DNA-binding domain-containing protein</fullName>
    </recommendedName>
</protein>
<dbReference type="PANTHER" id="PTHR47595:SF1">
    <property type="entry name" value="MYB_SANT-LIKE DNA-BINDING DOMAIN-CONTAINING PROTEIN"/>
    <property type="match status" value="1"/>
</dbReference>
<dbReference type="InterPro" id="IPR044822">
    <property type="entry name" value="Myb_DNA-bind_4"/>
</dbReference>
<evidence type="ECO:0000313" key="4">
    <source>
        <dbReference type="Proteomes" id="UP001347796"/>
    </source>
</evidence>
<feature type="compositionally biased region" description="Low complexity" evidence="1">
    <location>
        <begin position="146"/>
        <end position="172"/>
    </location>
</feature>
<dbReference type="Pfam" id="PF13837">
    <property type="entry name" value="Myb_DNA-bind_4"/>
    <property type="match status" value="1"/>
</dbReference>
<evidence type="ECO:0000313" key="3">
    <source>
        <dbReference type="EMBL" id="KAK6191857.1"/>
    </source>
</evidence>